<keyword evidence="2" id="KW-0732">Signal</keyword>
<dbReference type="PANTHER" id="PTHR23150">
    <property type="entry name" value="SULFATASE MODIFYING FACTOR 1, 2"/>
    <property type="match status" value="1"/>
</dbReference>
<evidence type="ECO:0000259" key="3">
    <source>
        <dbReference type="Pfam" id="PF03781"/>
    </source>
</evidence>
<dbReference type="SUPFAM" id="SSF56436">
    <property type="entry name" value="C-type lectin-like"/>
    <property type="match status" value="1"/>
</dbReference>
<protein>
    <submittedName>
        <fullName evidence="4">Formylglycine-generating sulfatase enzyme</fullName>
    </submittedName>
</protein>
<feature type="domain" description="Sulfatase-modifying factor enzyme-like" evidence="3">
    <location>
        <begin position="70"/>
        <end position="269"/>
    </location>
</feature>
<dbReference type="InterPro" id="IPR051043">
    <property type="entry name" value="Sulfatase_Mod_Factor_Kinase"/>
</dbReference>
<evidence type="ECO:0000256" key="2">
    <source>
        <dbReference type="SAM" id="SignalP"/>
    </source>
</evidence>
<organism evidence="4 5">
    <name type="scientific">Gimesia panareensis</name>
    <dbReference type="NCBI Taxonomy" id="2527978"/>
    <lineage>
        <taxon>Bacteria</taxon>
        <taxon>Pseudomonadati</taxon>
        <taxon>Planctomycetota</taxon>
        <taxon>Planctomycetia</taxon>
        <taxon>Planctomycetales</taxon>
        <taxon>Planctomycetaceae</taxon>
        <taxon>Gimesia</taxon>
    </lineage>
</organism>
<name>A0A518FUT3_9PLAN</name>
<dbReference type="OrthoDB" id="9812426at2"/>
<dbReference type="Proteomes" id="UP000320839">
    <property type="component" value="Chromosome"/>
</dbReference>
<dbReference type="Gene3D" id="3.90.1580.10">
    <property type="entry name" value="paralog of FGE (formylglycine-generating enzyme)"/>
    <property type="match status" value="2"/>
</dbReference>
<dbReference type="Pfam" id="PF03781">
    <property type="entry name" value="FGE-sulfatase"/>
    <property type="match status" value="1"/>
</dbReference>
<dbReference type="PANTHER" id="PTHR23150:SF19">
    <property type="entry name" value="FORMYLGLYCINE-GENERATING ENZYME"/>
    <property type="match status" value="1"/>
</dbReference>
<evidence type="ECO:0000313" key="5">
    <source>
        <dbReference type="Proteomes" id="UP000320839"/>
    </source>
</evidence>
<feature type="chain" id="PRO_5022213440" evidence="2">
    <location>
        <begin position="26"/>
        <end position="380"/>
    </location>
</feature>
<sequence length="380" mass="43549" precursor="true">MQQASLFKLCLVLLMIGVATGPMTALLAEEGKATKETDRFPFPIKVDLKAGKTQGLPNRVQNPASGMWYVLVPGGTYTIGSDQFQDSKEIQVQMSSYYISETCVTRSQLGPELWKHLQQADWHDEKIDSQVRQFPEELQVKFRLLEFMMTYEDERGIWRGMLELNPDLASDFDEAYTEFLDSVINDENPESEKEQTLEEGIRSIRLTPRHKQTITRVQETVAAQLKHPQRGQAPYDHASNDNAVTYAEWKGVDLPTEAQWEVAARLAAADKLKVHHMVGNHWEYCSDFYAYDYFQRENDFKDPTGPRKAKWSRDQLEGEKKAEPPSSFGLLNWLLRVSVKISVLRGGSISGREYYPSKTQSSADSEKPHRIRLIINPRQK</sequence>
<dbReference type="AlphaFoldDB" id="A0A518FUT3"/>
<reference evidence="4 5" key="1">
    <citation type="submission" date="2019-02" db="EMBL/GenBank/DDBJ databases">
        <title>Deep-cultivation of Planctomycetes and their phenomic and genomic characterization uncovers novel biology.</title>
        <authorList>
            <person name="Wiegand S."/>
            <person name="Jogler M."/>
            <person name="Boedeker C."/>
            <person name="Pinto D."/>
            <person name="Vollmers J."/>
            <person name="Rivas-Marin E."/>
            <person name="Kohn T."/>
            <person name="Peeters S.H."/>
            <person name="Heuer A."/>
            <person name="Rast P."/>
            <person name="Oberbeckmann S."/>
            <person name="Bunk B."/>
            <person name="Jeske O."/>
            <person name="Meyerdierks A."/>
            <person name="Storesund J.E."/>
            <person name="Kallscheuer N."/>
            <person name="Luecker S."/>
            <person name="Lage O.M."/>
            <person name="Pohl T."/>
            <person name="Merkel B.J."/>
            <person name="Hornburger P."/>
            <person name="Mueller R.-W."/>
            <person name="Bruemmer F."/>
            <person name="Labrenz M."/>
            <person name="Spormann A.M."/>
            <person name="Op den Camp H."/>
            <person name="Overmann J."/>
            <person name="Amann R."/>
            <person name="Jetten M.S.M."/>
            <person name="Mascher T."/>
            <person name="Medema M.H."/>
            <person name="Devos D.P."/>
            <person name="Kaster A.-K."/>
            <person name="Ovreas L."/>
            <person name="Rohde M."/>
            <person name="Galperin M.Y."/>
            <person name="Jogler C."/>
        </authorList>
    </citation>
    <scope>NUCLEOTIDE SEQUENCE [LARGE SCALE GENOMIC DNA]</scope>
    <source>
        <strain evidence="4 5">Pan153</strain>
    </source>
</reference>
<feature type="region of interest" description="Disordered" evidence="1">
    <location>
        <begin position="302"/>
        <end position="324"/>
    </location>
</feature>
<dbReference type="InterPro" id="IPR005532">
    <property type="entry name" value="SUMF_dom"/>
</dbReference>
<dbReference type="GO" id="GO:0120147">
    <property type="term" value="F:formylglycine-generating oxidase activity"/>
    <property type="evidence" value="ECO:0007669"/>
    <property type="project" value="TreeGrafter"/>
</dbReference>
<dbReference type="EMBL" id="CP036317">
    <property type="protein sequence ID" value="QDV20083.1"/>
    <property type="molecule type" value="Genomic_DNA"/>
</dbReference>
<dbReference type="InterPro" id="IPR016187">
    <property type="entry name" value="CTDL_fold"/>
</dbReference>
<feature type="compositionally biased region" description="Basic and acidic residues" evidence="1">
    <location>
        <begin position="302"/>
        <end position="323"/>
    </location>
</feature>
<evidence type="ECO:0000256" key="1">
    <source>
        <dbReference type="SAM" id="MobiDB-lite"/>
    </source>
</evidence>
<gene>
    <name evidence="4" type="ORF">Pan153_47540</name>
</gene>
<proteinExistence type="predicted"/>
<dbReference type="RefSeq" id="WP_145458069.1">
    <property type="nucleotide sequence ID" value="NZ_CP036317.1"/>
</dbReference>
<accession>A0A518FUT3</accession>
<evidence type="ECO:0000313" key="4">
    <source>
        <dbReference type="EMBL" id="QDV20083.1"/>
    </source>
</evidence>
<dbReference type="InterPro" id="IPR042095">
    <property type="entry name" value="SUMF_sf"/>
</dbReference>
<feature type="signal peptide" evidence="2">
    <location>
        <begin position="1"/>
        <end position="25"/>
    </location>
</feature>